<feature type="region of interest" description="Disordered" evidence="1">
    <location>
        <begin position="1"/>
        <end position="76"/>
    </location>
</feature>
<gene>
    <name evidence="2" type="ORF">GCM10010515_67430</name>
</gene>
<accession>A0A918NS85</accession>
<name>A0A918NS85_9ACTN</name>
<dbReference type="Proteomes" id="UP000645555">
    <property type="component" value="Unassembled WGS sequence"/>
</dbReference>
<reference evidence="2" key="2">
    <citation type="submission" date="2020-09" db="EMBL/GenBank/DDBJ databases">
        <authorList>
            <person name="Sun Q."/>
            <person name="Ohkuma M."/>
        </authorList>
    </citation>
    <scope>NUCLEOTIDE SEQUENCE</scope>
    <source>
        <strain evidence="2">JCM 4956</strain>
    </source>
</reference>
<evidence type="ECO:0000256" key="1">
    <source>
        <dbReference type="SAM" id="MobiDB-lite"/>
    </source>
</evidence>
<evidence type="ECO:0000313" key="3">
    <source>
        <dbReference type="Proteomes" id="UP000645555"/>
    </source>
</evidence>
<organism evidence="2 3">
    <name type="scientific">Streptomyces fructofermentans</name>
    <dbReference type="NCBI Taxonomy" id="152141"/>
    <lineage>
        <taxon>Bacteria</taxon>
        <taxon>Bacillati</taxon>
        <taxon>Actinomycetota</taxon>
        <taxon>Actinomycetes</taxon>
        <taxon>Kitasatosporales</taxon>
        <taxon>Streptomycetaceae</taxon>
        <taxon>Streptomyces</taxon>
    </lineage>
</organism>
<keyword evidence="3" id="KW-1185">Reference proteome</keyword>
<reference evidence="2" key="1">
    <citation type="journal article" date="2014" name="Int. J. Syst. Evol. Microbiol.">
        <title>Complete genome sequence of Corynebacterium casei LMG S-19264T (=DSM 44701T), isolated from a smear-ripened cheese.</title>
        <authorList>
            <consortium name="US DOE Joint Genome Institute (JGI-PGF)"/>
            <person name="Walter F."/>
            <person name="Albersmeier A."/>
            <person name="Kalinowski J."/>
            <person name="Ruckert C."/>
        </authorList>
    </citation>
    <scope>NUCLEOTIDE SEQUENCE</scope>
    <source>
        <strain evidence="2">JCM 4956</strain>
    </source>
</reference>
<dbReference type="EMBL" id="BMWD01000033">
    <property type="protein sequence ID" value="GGX90809.1"/>
    <property type="molecule type" value="Genomic_DNA"/>
</dbReference>
<feature type="compositionally biased region" description="Low complexity" evidence="1">
    <location>
        <begin position="39"/>
        <end position="49"/>
    </location>
</feature>
<dbReference type="AlphaFoldDB" id="A0A918NS85"/>
<evidence type="ECO:0000313" key="2">
    <source>
        <dbReference type="EMBL" id="GGX90809.1"/>
    </source>
</evidence>
<sequence>MPVCSPSWDADWPVQSLRKSASRHKPDGAGRPVRRPAEAVEAVEAVEAPAESDKSDESGESHELVEAEEAHGAGEG</sequence>
<proteinExistence type="predicted"/>
<feature type="compositionally biased region" description="Basic and acidic residues" evidence="1">
    <location>
        <begin position="51"/>
        <end position="76"/>
    </location>
</feature>
<comment type="caution">
    <text evidence="2">The sequence shown here is derived from an EMBL/GenBank/DDBJ whole genome shotgun (WGS) entry which is preliminary data.</text>
</comment>
<protein>
    <submittedName>
        <fullName evidence="2">Uncharacterized protein</fullName>
    </submittedName>
</protein>